<dbReference type="Proteomes" id="UP000479710">
    <property type="component" value="Unassembled WGS sequence"/>
</dbReference>
<dbReference type="EMBL" id="SPHZ02000006">
    <property type="protein sequence ID" value="KAF0913326.1"/>
    <property type="molecule type" value="Genomic_DNA"/>
</dbReference>
<organism evidence="1 2">
    <name type="scientific">Oryza meyeriana var. granulata</name>
    <dbReference type="NCBI Taxonomy" id="110450"/>
    <lineage>
        <taxon>Eukaryota</taxon>
        <taxon>Viridiplantae</taxon>
        <taxon>Streptophyta</taxon>
        <taxon>Embryophyta</taxon>
        <taxon>Tracheophyta</taxon>
        <taxon>Spermatophyta</taxon>
        <taxon>Magnoliopsida</taxon>
        <taxon>Liliopsida</taxon>
        <taxon>Poales</taxon>
        <taxon>Poaceae</taxon>
        <taxon>BOP clade</taxon>
        <taxon>Oryzoideae</taxon>
        <taxon>Oryzeae</taxon>
        <taxon>Oryzinae</taxon>
        <taxon>Oryza</taxon>
        <taxon>Oryza meyeriana</taxon>
    </lineage>
</organism>
<keyword evidence="2" id="KW-1185">Reference proteome</keyword>
<accession>A0A6G1DLL4</accession>
<evidence type="ECO:0000313" key="2">
    <source>
        <dbReference type="Proteomes" id="UP000479710"/>
    </source>
</evidence>
<proteinExistence type="predicted"/>
<comment type="caution">
    <text evidence="1">The sequence shown here is derived from an EMBL/GenBank/DDBJ whole genome shotgun (WGS) entry which is preliminary data.</text>
</comment>
<gene>
    <name evidence="1" type="ORF">E2562_021975</name>
</gene>
<dbReference type="AlphaFoldDB" id="A0A6G1DLL4"/>
<sequence length="140" mass="15489">MADGRTPLENEVLLRRRDGPEEFLVSAVLEPLRFEGGKPLPRDALMKVFVSKPGVKPVLRFDCRAFADECYGGLCDLIAVSYHSFAGDDGEDKYEGPEFSYGWNLRLNPASIQMSITSERGIEVGNMTSSEPTITQLDEG</sequence>
<protein>
    <submittedName>
        <fullName evidence="1">Uncharacterized protein</fullName>
    </submittedName>
</protein>
<evidence type="ECO:0000313" key="1">
    <source>
        <dbReference type="EMBL" id="KAF0913326.1"/>
    </source>
</evidence>
<reference evidence="1 2" key="1">
    <citation type="submission" date="2019-11" db="EMBL/GenBank/DDBJ databases">
        <title>Whole genome sequence of Oryza granulata.</title>
        <authorList>
            <person name="Li W."/>
        </authorList>
    </citation>
    <scope>NUCLEOTIDE SEQUENCE [LARGE SCALE GENOMIC DNA]</scope>
    <source>
        <strain evidence="2">cv. Menghai</strain>
        <tissue evidence="1">Leaf</tissue>
    </source>
</reference>
<name>A0A6G1DLL4_9ORYZ</name>
<dbReference type="OrthoDB" id="278212at2759"/>